<evidence type="ECO:0000256" key="10">
    <source>
        <dbReference type="ARBA" id="ARBA00023170"/>
    </source>
</evidence>
<reference evidence="12" key="1">
    <citation type="submission" date="2021-01" db="UniProtKB">
        <authorList>
            <consortium name="EnsemblMetazoa"/>
        </authorList>
    </citation>
    <scope>IDENTIFICATION</scope>
</reference>
<evidence type="ECO:0000313" key="12">
    <source>
        <dbReference type="EnsemblMetazoa" id="XP_022657550"/>
    </source>
</evidence>
<dbReference type="FunCoup" id="A0A7M7K975">
    <property type="interactions" value="1480"/>
</dbReference>
<keyword evidence="5" id="KW-0547">Nucleotide-binding</keyword>
<dbReference type="KEGG" id="vde:111248820"/>
<keyword evidence="10" id="KW-0675">Receptor</keyword>
<evidence type="ECO:0000256" key="9">
    <source>
        <dbReference type="ARBA" id="ARBA00023136"/>
    </source>
</evidence>
<dbReference type="GO" id="GO:0005789">
    <property type="term" value="C:endoplasmic reticulum membrane"/>
    <property type="evidence" value="ECO:0007669"/>
    <property type="project" value="UniProtKB-SubCell"/>
</dbReference>
<dbReference type="Pfam" id="PF09439">
    <property type="entry name" value="SRPRB"/>
    <property type="match status" value="1"/>
</dbReference>
<evidence type="ECO:0000256" key="1">
    <source>
        <dbReference type="ARBA" id="ARBA00004389"/>
    </source>
</evidence>
<evidence type="ECO:0000256" key="4">
    <source>
        <dbReference type="ARBA" id="ARBA00022692"/>
    </source>
</evidence>
<comment type="subcellular location">
    <subcellularLocation>
        <location evidence="1">Endoplasmic reticulum membrane</location>
        <topology evidence="1">Single-pass membrane protein</topology>
    </subcellularLocation>
</comment>
<proteinExistence type="inferred from homology"/>
<dbReference type="GO" id="GO:0005525">
    <property type="term" value="F:GTP binding"/>
    <property type="evidence" value="ECO:0007669"/>
    <property type="project" value="UniProtKB-KW"/>
</dbReference>
<dbReference type="CDD" id="cd04105">
    <property type="entry name" value="SR_beta"/>
    <property type="match status" value="1"/>
</dbReference>
<evidence type="ECO:0000256" key="3">
    <source>
        <dbReference type="ARBA" id="ARBA00020256"/>
    </source>
</evidence>
<dbReference type="PANTHER" id="PTHR46693">
    <property type="entry name" value="ADP-RIBOSYLATION FACTOR-LIKE PROTEIN 15"/>
    <property type="match status" value="1"/>
</dbReference>
<evidence type="ECO:0000256" key="11">
    <source>
        <dbReference type="SAM" id="Phobius"/>
    </source>
</evidence>
<protein>
    <recommendedName>
        <fullName evidence="3">Signal recognition particle receptor subunit beta</fullName>
    </recommendedName>
</protein>
<keyword evidence="8" id="KW-0342">GTP-binding</keyword>
<evidence type="ECO:0000256" key="7">
    <source>
        <dbReference type="ARBA" id="ARBA00022989"/>
    </source>
</evidence>
<dbReference type="Gene3D" id="3.40.50.300">
    <property type="entry name" value="P-loop containing nucleotide triphosphate hydrolases"/>
    <property type="match status" value="1"/>
</dbReference>
<evidence type="ECO:0000256" key="2">
    <source>
        <dbReference type="ARBA" id="ARBA00005619"/>
    </source>
</evidence>
<feature type="transmembrane region" description="Helical" evidence="11">
    <location>
        <begin position="6"/>
        <end position="24"/>
    </location>
</feature>
<keyword evidence="7 11" id="KW-1133">Transmembrane helix</keyword>
<evidence type="ECO:0000256" key="8">
    <source>
        <dbReference type="ARBA" id="ARBA00023134"/>
    </source>
</evidence>
<sequence>MDPTTLLAVVVTVIVVVATVFILVRGSSKARNNVLICGISNAGKTVLYAQLCSGKPIQTYVSIKENQGSCEVAGGKRVRVVDIPGNERQRVNIFDNYKTTARGIVFVVDSISFMKELKDVAEYAYIVLSDPDTCHRRLRVLFACNKHDEAMAKSSQVIKTNLEKELTLLRKTQTSKLVTTENVQMGRTLGKEHKDVKFEDLPHKIDFVEFSALENFEPVKEWLSTI</sequence>
<dbReference type="InterPro" id="IPR042292">
    <property type="entry name" value="ARL15"/>
</dbReference>
<name>A0A7M7K975_VARDE</name>
<accession>A0A7M7K975</accession>
<dbReference type="OrthoDB" id="41266at2759"/>
<keyword evidence="9 11" id="KW-0472">Membrane</keyword>
<evidence type="ECO:0000256" key="6">
    <source>
        <dbReference type="ARBA" id="ARBA00022824"/>
    </source>
</evidence>
<dbReference type="Proteomes" id="UP000594260">
    <property type="component" value="Unplaced"/>
</dbReference>
<dbReference type="GeneID" id="111248820"/>
<organism evidence="12 13">
    <name type="scientific">Varroa destructor</name>
    <name type="common">Honeybee mite</name>
    <dbReference type="NCBI Taxonomy" id="109461"/>
    <lineage>
        <taxon>Eukaryota</taxon>
        <taxon>Metazoa</taxon>
        <taxon>Ecdysozoa</taxon>
        <taxon>Arthropoda</taxon>
        <taxon>Chelicerata</taxon>
        <taxon>Arachnida</taxon>
        <taxon>Acari</taxon>
        <taxon>Parasitiformes</taxon>
        <taxon>Mesostigmata</taxon>
        <taxon>Gamasina</taxon>
        <taxon>Dermanyssoidea</taxon>
        <taxon>Varroidae</taxon>
        <taxon>Varroa</taxon>
    </lineage>
</organism>
<dbReference type="InParanoid" id="A0A7M7K975"/>
<comment type="similarity">
    <text evidence="2">Belongs to the SRP receptor beta subunit family.</text>
</comment>
<dbReference type="InterPro" id="IPR027417">
    <property type="entry name" value="P-loop_NTPase"/>
</dbReference>
<dbReference type="EnsemblMetazoa" id="XM_022801815">
    <property type="protein sequence ID" value="XP_022657550"/>
    <property type="gene ID" value="LOC111248820"/>
</dbReference>
<keyword evidence="4 11" id="KW-0812">Transmembrane</keyword>
<dbReference type="AlphaFoldDB" id="A0A7M7K975"/>
<keyword evidence="6" id="KW-0256">Endoplasmic reticulum</keyword>
<dbReference type="PANTHER" id="PTHR46693:SF1">
    <property type="entry name" value="ADP-RIBOSYLATION FACTOR-LIKE PROTEIN 15"/>
    <property type="match status" value="1"/>
</dbReference>
<evidence type="ECO:0000313" key="13">
    <source>
        <dbReference type="Proteomes" id="UP000594260"/>
    </source>
</evidence>
<evidence type="ECO:0000256" key="5">
    <source>
        <dbReference type="ARBA" id="ARBA00022741"/>
    </source>
</evidence>
<dbReference type="OMA" id="MNGVKVT"/>
<keyword evidence="13" id="KW-1185">Reference proteome</keyword>
<dbReference type="RefSeq" id="XP_022657550.1">
    <property type="nucleotide sequence ID" value="XM_022801815.1"/>
</dbReference>
<dbReference type="InterPro" id="IPR019009">
    <property type="entry name" value="SRP_receptor_beta_su"/>
</dbReference>
<dbReference type="SUPFAM" id="SSF52540">
    <property type="entry name" value="P-loop containing nucleoside triphosphate hydrolases"/>
    <property type="match status" value="1"/>
</dbReference>
<dbReference type="CTD" id="47283"/>